<dbReference type="GO" id="GO:0120053">
    <property type="term" value="F:ribitol beta-1,4-xylosyltransferase activity"/>
    <property type="evidence" value="ECO:0007669"/>
    <property type="project" value="InterPro"/>
</dbReference>
<gene>
    <name evidence="1" type="ORF">UFOPK2754_02293</name>
    <name evidence="2" type="ORF">UFOPK3543_01339</name>
    <name evidence="3" type="ORF">UFOPK3967_02095</name>
</gene>
<protein>
    <submittedName>
        <fullName evidence="3">Unannotated protein</fullName>
    </submittedName>
</protein>
<proteinExistence type="predicted"/>
<sequence length="267" mass="30008">MLACDQVLNDVRPDPVRPARSGGHEGTVAFVEISRIETEEDRERLLDFGQRPHTFSTLVIHNGDFRPRPDYLEALAQSFSRVFAVNVIDESAHVRALPIGLPNFHHHGASILEPHIAAWASTAHGGLRSAGRSLPVLASFRCGTNRDQRVPLAELCTRRGFPNQEISSRDLFAALDRSLFVLSPPGNGPDCHRTWEAIYHGAVPVVLRGHLAPRFIDQLPIHVVDDWDEVLDRTTSELQSLFDELTNRPRRLASMQHWIETFRRATS</sequence>
<dbReference type="EMBL" id="CAFBOS010000146">
    <property type="protein sequence ID" value="CAB5008384.1"/>
    <property type="molecule type" value="Genomic_DNA"/>
</dbReference>
<name>A0A6J7Q2B7_9ZZZZ</name>
<accession>A0A6J7Q2B7</accession>
<dbReference type="AlphaFoldDB" id="A0A6J7Q2B7"/>
<evidence type="ECO:0000313" key="3">
    <source>
        <dbReference type="EMBL" id="CAB5008384.1"/>
    </source>
</evidence>
<dbReference type="PANTHER" id="PTHR15576">
    <property type="entry name" value="RIBITOL-5-PHOSPHATE XYLOSYLTRANSFERASE 1"/>
    <property type="match status" value="1"/>
</dbReference>
<evidence type="ECO:0000313" key="1">
    <source>
        <dbReference type="EMBL" id="CAB4759167.1"/>
    </source>
</evidence>
<dbReference type="GO" id="GO:0035269">
    <property type="term" value="P:protein O-linked glycosylation via mannose"/>
    <property type="evidence" value="ECO:0007669"/>
    <property type="project" value="InterPro"/>
</dbReference>
<evidence type="ECO:0000313" key="2">
    <source>
        <dbReference type="EMBL" id="CAB4908714.1"/>
    </source>
</evidence>
<reference evidence="3" key="1">
    <citation type="submission" date="2020-05" db="EMBL/GenBank/DDBJ databases">
        <authorList>
            <person name="Chiriac C."/>
            <person name="Salcher M."/>
            <person name="Ghai R."/>
            <person name="Kavagutti S V."/>
        </authorList>
    </citation>
    <scope>NUCLEOTIDE SEQUENCE</scope>
</reference>
<dbReference type="EMBL" id="CAFBMH010000042">
    <property type="protein sequence ID" value="CAB4908714.1"/>
    <property type="molecule type" value="Genomic_DNA"/>
</dbReference>
<dbReference type="EMBL" id="CAEZYR010000098">
    <property type="protein sequence ID" value="CAB4759167.1"/>
    <property type="molecule type" value="Genomic_DNA"/>
</dbReference>
<dbReference type="GO" id="GO:0005794">
    <property type="term" value="C:Golgi apparatus"/>
    <property type="evidence" value="ECO:0007669"/>
    <property type="project" value="TreeGrafter"/>
</dbReference>
<dbReference type="InterPro" id="IPR055286">
    <property type="entry name" value="RXYLT1-like"/>
</dbReference>
<dbReference type="PANTHER" id="PTHR15576:SF1">
    <property type="entry name" value="RIBITOL-5-PHOSPHATE XYLOSYLTRANSFERASE 1"/>
    <property type="match status" value="1"/>
</dbReference>
<organism evidence="3">
    <name type="scientific">freshwater metagenome</name>
    <dbReference type="NCBI Taxonomy" id="449393"/>
    <lineage>
        <taxon>unclassified sequences</taxon>
        <taxon>metagenomes</taxon>
        <taxon>ecological metagenomes</taxon>
    </lineage>
</organism>